<gene>
    <name evidence="2" type="ORF">HYG79_11410</name>
</gene>
<dbReference type="RefSeq" id="WP_179242217.1">
    <property type="nucleotide sequence ID" value="NZ_CP058595.1"/>
</dbReference>
<dbReference type="KEGG" id="cagg:HYG79_11410"/>
<name>A0A7H9AR15_9FLAO</name>
<accession>A0A7H9AR15</accession>
<dbReference type="PROSITE" id="PS51257">
    <property type="entry name" value="PROKAR_LIPOPROTEIN"/>
    <property type="match status" value="1"/>
</dbReference>
<protein>
    <submittedName>
        <fullName evidence="2">Uncharacterized protein</fullName>
    </submittedName>
</protein>
<keyword evidence="3" id="KW-1185">Reference proteome</keyword>
<evidence type="ECO:0000256" key="1">
    <source>
        <dbReference type="SAM" id="MobiDB-lite"/>
    </source>
</evidence>
<dbReference type="Proteomes" id="UP000509302">
    <property type="component" value="Chromosome"/>
</dbReference>
<feature type="compositionally biased region" description="Basic and acidic residues" evidence="1">
    <location>
        <begin position="22"/>
        <end position="40"/>
    </location>
</feature>
<reference evidence="2 3" key="1">
    <citation type="journal article" date="2006" name="Int. J. Syst. Evol. Microbiol.">
        <title>Costertonia aggregata gen. nov., sp. nov., a mesophilic marine bacterium of the family Flavobacteriaceae, isolated from a mature biofilm.</title>
        <authorList>
            <person name="Kwon K.K."/>
            <person name="Lee Y.K."/>
            <person name="Lee H.K."/>
        </authorList>
    </citation>
    <scope>NUCLEOTIDE SEQUENCE [LARGE SCALE GENOMIC DNA]</scope>
    <source>
        <strain evidence="2 3">KCCM 42265</strain>
    </source>
</reference>
<proteinExistence type="predicted"/>
<dbReference type="EMBL" id="CP058595">
    <property type="protein sequence ID" value="QLG45931.1"/>
    <property type="molecule type" value="Genomic_DNA"/>
</dbReference>
<dbReference type="AlphaFoldDB" id="A0A7H9AR15"/>
<sequence>MQRKIIPVLLFSVLLSCGEASKKTEKNQKNKETTTKEETKTLPSGNYTTLLVDYQCGMDASEFAKTIGVSESDVSVSDYQKPNFCSFDLEGFGKNKLGDPTTILWEPTPSSKDQNKREIQGALKNQEKYPEQAMQGIGIELAETGDAYIFRQPHVGRVLIYNENYDNAFLISYGVKSEAMTDRTEAQHQELTQKMVILTNYLLKKHRK</sequence>
<evidence type="ECO:0000313" key="3">
    <source>
        <dbReference type="Proteomes" id="UP000509302"/>
    </source>
</evidence>
<evidence type="ECO:0000313" key="2">
    <source>
        <dbReference type="EMBL" id="QLG45931.1"/>
    </source>
</evidence>
<feature type="region of interest" description="Disordered" evidence="1">
    <location>
        <begin position="22"/>
        <end position="42"/>
    </location>
</feature>
<organism evidence="2 3">
    <name type="scientific">Costertonia aggregata</name>
    <dbReference type="NCBI Taxonomy" id="343403"/>
    <lineage>
        <taxon>Bacteria</taxon>
        <taxon>Pseudomonadati</taxon>
        <taxon>Bacteroidota</taxon>
        <taxon>Flavobacteriia</taxon>
        <taxon>Flavobacteriales</taxon>
        <taxon>Flavobacteriaceae</taxon>
        <taxon>Costertonia</taxon>
    </lineage>
</organism>